<feature type="region of interest" description="Disordered" evidence="1">
    <location>
        <begin position="38"/>
        <end position="87"/>
    </location>
</feature>
<feature type="signal peptide" evidence="2">
    <location>
        <begin position="1"/>
        <end position="23"/>
    </location>
</feature>
<feature type="compositionally biased region" description="Polar residues" evidence="1">
    <location>
        <begin position="38"/>
        <end position="50"/>
    </location>
</feature>
<reference evidence="3 4" key="1">
    <citation type="submission" date="2008-05" db="EMBL/GenBank/DDBJ databases">
        <title>Complete sequence of chromosome of Geobacter lovleyi SZ.</title>
        <authorList>
            <consortium name="US DOE Joint Genome Institute"/>
            <person name="Lucas S."/>
            <person name="Copeland A."/>
            <person name="Lapidus A."/>
            <person name="Glavina del Rio T."/>
            <person name="Dalin E."/>
            <person name="Tice H."/>
            <person name="Bruce D."/>
            <person name="Goodwin L."/>
            <person name="Pitluck S."/>
            <person name="Chertkov O."/>
            <person name="Meincke L."/>
            <person name="Brettin T."/>
            <person name="Detter J.C."/>
            <person name="Han C."/>
            <person name="Tapia R."/>
            <person name="Kuske C.R."/>
            <person name="Schmutz J."/>
            <person name="Larimer F."/>
            <person name="Land M."/>
            <person name="Hauser L."/>
            <person name="Kyrpides N."/>
            <person name="Mikhailova N."/>
            <person name="Sung Y."/>
            <person name="Fletcher K.E."/>
            <person name="Ritalahti K.M."/>
            <person name="Loeffler F.E."/>
            <person name="Richardson P."/>
        </authorList>
    </citation>
    <scope>NUCLEOTIDE SEQUENCE [LARGE SCALE GENOMIC DNA]</scope>
    <source>
        <strain evidence="4">ATCC BAA-1151 / DSM 17278 / SZ</strain>
    </source>
</reference>
<keyword evidence="4" id="KW-1185">Reference proteome</keyword>
<dbReference type="RefSeq" id="WP_012469546.1">
    <property type="nucleotide sequence ID" value="NC_010814.1"/>
</dbReference>
<name>B3E8T6_TRIL1</name>
<dbReference type="AlphaFoldDB" id="B3E8T6"/>
<dbReference type="EMBL" id="CP001089">
    <property type="protein sequence ID" value="ACD95204.1"/>
    <property type="molecule type" value="Genomic_DNA"/>
</dbReference>
<feature type="chain" id="PRO_5002786052" evidence="2">
    <location>
        <begin position="24"/>
        <end position="87"/>
    </location>
</feature>
<dbReference type="STRING" id="398767.Glov_1485"/>
<dbReference type="Proteomes" id="UP000002420">
    <property type="component" value="Chromosome"/>
</dbReference>
<organism evidence="3 4">
    <name type="scientific">Trichlorobacter lovleyi (strain ATCC BAA-1151 / DSM 17278 / SZ)</name>
    <name type="common">Geobacter lovleyi</name>
    <dbReference type="NCBI Taxonomy" id="398767"/>
    <lineage>
        <taxon>Bacteria</taxon>
        <taxon>Pseudomonadati</taxon>
        <taxon>Thermodesulfobacteriota</taxon>
        <taxon>Desulfuromonadia</taxon>
        <taxon>Geobacterales</taxon>
        <taxon>Geobacteraceae</taxon>
        <taxon>Trichlorobacter</taxon>
    </lineage>
</organism>
<keyword evidence="2" id="KW-0732">Signal</keyword>
<sequence length="87" mass="9486">MKIPTTLVTGVLMAALLAVTASAEAQLQKRQPVQLNPAVNSKVPQAQKATVQKRELARQQRDKKLKVRAANTQRKGGPTSLPKPVHR</sequence>
<accession>B3E8T6</accession>
<dbReference type="HOGENOM" id="CLU_2478916_0_0_7"/>
<dbReference type="KEGG" id="glo:Glov_1485"/>
<evidence type="ECO:0000313" key="3">
    <source>
        <dbReference type="EMBL" id="ACD95204.1"/>
    </source>
</evidence>
<evidence type="ECO:0000313" key="4">
    <source>
        <dbReference type="Proteomes" id="UP000002420"/>
    </source>
</evidence>
<evidence type="ECO:0000256" key="1">
    <source>
        <dbReference type="SAM" id="MobiDB-lite"/>
    </source>
</evidence>
<evidence type="ECO:0000256" key="2">
    <source>
        <dbReference type="SAM" id="SignalP"/>
    </source>
</evidence>
<feature type="compositionally biased region" description="Basic and acidic residues" evidence="1">
    <location>
        <begin position="52"/>
        <end position="62"/>
    </location>
</feature>
<proteinExistence type="predicted"/>
<protein>
    <submittedName>
        <fullName evidence="3">Uncharacterized protein</fullName>
    </submittedName>
</protein>
<gene>
    <name evidence="3" type="ordered locus">Glov_1485</name>
</gene>